<organism evidence="1 2">
    <name type="scientific">Cellulomonas wangleii</name>
    <dbReference type="NCBI Taxonomy" id="2816956"/>
    <lineage>
        <taxon>Bacteria</taxon>
        <taxon>Bacillati</taxon>
        <taxon>Actinomycetota</taxon>
        <taxon>Actinomycetes</taxon>
        <taxon>Micrococcales</taxon>
        <taxon>Cellulomonadaceae</taxon>
        <taxon>Cellulomonas</taxon>
    </lineage>
</organism>
<dbReference type="RefSeq" id="WP_207339441.1">
    <property type="nucleotide sequence ID" value="NZ_CP074405.1"/>
</dbReference>
<accession>A0ABX8D323</accession>
<evidence type="ECO:0000313" key="2">
    <source>
        <dbReference type="Proteomes" id="UP000677804"/>
    </source>
</evidence>
<name>A0ABX8D323_9CELL</name>
<proteinExistence type="predicted"/>
<dbReference type="Pfam" id="PF06841">
    <property type="entry name" value="Phage_T4_gp19"/>
    <property type="match status" value="1"/>
</dbReference>
<dbReference type="PANTHER" id="PTHR38009:SF1">
    <property type="entry name" value="CONSERVED HYPOTHETICAL PHAGE TAIL PROTEIN"/>
    <property type="match status" value="1"/>
</dbReference>
<dbReference type="Proteomes" id="UP000677804">
    <property type="component" value="Chromosome"/>
</dbReference>
<reference evidence="1 2" key="1">
    <citation type="submission" date="2021-05" db="EMBL/GenBank/DDBJ databases">
        <title>Novel species in genus Cellulomonas.</title>
        <authorList>
            <person name="Zhang G."/>
        </authorList>
    </citation>
    <scope>NUCLEOTIDE SEQUENCE [LARGE SCALE GENOMIC DNA]</scope>
    <source>
        <strain evidence="2">zg-ZUI222</strain>
    </source>
</reference>
<evidence type="ECO:0000313" key="1">
    <source>
        <dbReference type="EMBL" id="QVI61867.1"/>
    </source>
</evidence>
<protein>
    <submittedName>
        <fullName evidence="1">Phage tail protein</fullName>
    </submittedName>
</protein>
<sequence length="161" mass="17288">MASSGTGLFSADPIVSQNFFLEIDGQVVSALISVSGLDVEVGVGKVTQIGADGKKQQVKFLGQTVEVPDLQLTRVAPGDVTNDPLWKWFKAVRDGGLSGSRDTNRKNGSVVLYDAGAKEVARFNFFNGWPSKISTDQLSVDGSDAIKETVSLVIERLERVK</sequence>
<gene>
    <name evidence="1" type="ORF">KG103_15710</name>
</gene>
<dbReference type="NCBIfam" id="TIGR02241">
    <property type="entry name" value="conserved hypothetical phage tail region protein"/>
    <property type="match status" value="1"/>
</dbReference>
<dbReference type="EMBL" id="CP074405">
    <property type="protein sequence ID" value="QVI61867.1"/>
    <property type="molecule type" value="Genomic_DNA"/>
</dbReference>
<dbReference type="PANTHER" id="PTHR38009">
    <property type="entry name" value="CONSERVED HYPOTHETICAL PHAGE TAIL PROTEIN"/>
    <property type="match status" value="1"/>
</dbReference>
<dbReference type="InterPro" id="IPR011747">
    <property type="entry name" value="CHP02241"/>
</dbReference>
<dbReference type="InterPro" id="IPR010667">
    <property type="entry name" value="Phage_T4_Gp19"/>
</dbReference>
<keyword evidence="2" id="KW-1185">Reference proteome</keyword>